<sequence length="563" mass="65944">MLNNILKNKLILIFFFCLIYALAFSTAVSAAEKPGDNYILTADQITFMEAAGIVIFEGNASFKSSDFVVESNKMTVDTNTKTVKSSEKVVIHSDKNDIYGDSLTYNYESEEGKLYGAEGSLGELNFSGKTLKILSVTPIKAEIESAAFTPCIREDPHYHYKAKEVKINEDGTLDIFHIVPYLWKIPVFYLPYYSATYDPDDEEKPLKSTYPMPKFGYDSDRGITAELNYPYQLSQRSSGEIYYLTEGRDYDRYELRRFTNNYKLTDRLTFKNRYDYLYNYDLDDEELDDHEEEFFSSLEYNAGKYALEAGIGQDLMAEDEDNERYLFAGHYYFDNGLNTSFRQEYNFDWKRVKERYIMSYNQHSINWNLKYIDGESYNYYPYLTLNLPPLMGVRTTLGTGRVENGGVELNKERVNLRYNFAYPLGAGLSYHLGYSYRLDHYRSSYDYNYYYTTLNTGFRYNKRLNQKVGLNSSLFFEKNYPWGKSPLPDDREDQDRLIKPALSLNIDRDLKQSSYSISVNADYDLDLEDWDEINLRLTQKEDCYNLYLNYEFIDQSISFGFEI</sequence>
<dbReference type="GO" id="GO:1990351">
    <property type="term" value="C:transporter complex"/>
    <property type="evidence" value="ECO:0007669"/>
    <property type="project" value="TreeGrafter"/>
</dbReference>
<reference evidence="7 8" key="1">
    <citation type="submission" date="2016-10" db="EMBL/GenBank/DDBJ databases">
        <authorList>
            <person name="Varghese N."/>
            <person name="Submissions S."/>
        </authorList>
    </citation>
    <scope>NUCLEOTIDE SEQUENCE [LARGE SCALE GENOMIC DNA]</scope>
    <source>
        <strain evidence="3 11">WG10</strain>
        <strain evidence="4 8">WG2</strain>
        <strain evidence="5 7">WG5</strain>
    </source>
</reference>
<dbReference type="PANTHER" id="PTHR30189:SF1">
    <property type="entry name" value="LPS-ASSEMBLY PROTEIN LPTD"/>
    <property type="match status" value="1"/>
</dbReference>
<name>A0A1G6RUU0_9FIRM</name>
<evidence type="ECO:0000313" key="7">
    <source>
        <dbReference type="Proteomes" id="UP000198612"/>
    </source>
</evidence>
<evidence type="ECO:0000313" key="4">
    <source>
        <dbReference type="EMBL" id="SDF21858.1"/>
    </source>
</evidence>
<keyword evidence="8" id="KW-1185">Reference proteome</keyword>
<accession>A0A1G6RUU0</accession>
<organism evidence="3 11">
    <name type="scientific">Halanaerobium congolense</name>
    <dbReference type="NCBI Taxonomy" id="54121"/>
    <lineage>
        <taxon>Bacteria</taxon>
        <taxon>Bacillati</taxon>
        <taxon>Bacillota</taxon>
        <taxon>Clostridia</taxon>
        <taxon>Halanaerobiales</taxon>
        <taxon>Halanaerobiaceae</taxon>
        <taxon>Halanaerobium</taxon>
    </lineage>
</organism>
<dbReference type="RefSeq" id="WP_089719519.1">
    <property type="nucleotide sequence ID" value="NZ_FMYT01000025.1"/>
</dbReference>
<dbReference type="EMBL" id="FNBJ01000008">
    <property type="protein sequence ID" value="SDF21858.1"/>
    <property type="molecule type" value="Genomic_DNA"/>
</dbReference>
<dbReference type="EMBL" id="SOAA01000003">
    <property type="protein sequence ID" value="TDS34004.1"/>
    <property type="molecule type" value="Genomic_DNA"/>
</dbReference>
<gene>
    <name evidence="6" type="ORF">BY453_103164</name>
    <name evidence="2" type="ORF">C8C78_10118</name>
    <name evidence="3" type="ORF">SAMN04488597_12530</name>
    <name evidence="4" type="ORF">SAMN04488598_10813</name>
    <name evidence="5" type="ORF">SAMN04515652_10631</name>
</gene>
<dbReference type="PANTHER" id="PTHR30189">
    <property type="entry name" value="LPS-ASSEMBLY PROTEIN"/>
    <property type="match status" value="1"/>
</dbReference>
<evidence type="ECO:0000313" key="9">
    <source>
        <dbReference type="Proteomes" id="UP000247389"/>
    </source>
</evidence>
<feature type="signal peptide" evidence="1">
    <location>
        <begin position="1"/>
        <end position="30"/>
    </location>
</feature>
<evidence type="ECO:0000313" key="6">
    <source>
        <dbReference type="EMBL" id="TDS34004.1"/>
    </source>
</evidence>
<reference evidence="6 10" key="3">
    <citation type="submission" date="2019-03" db="EMBL/GenBank/DDBJ databases">
        <title>Deep subsurface shale carbon reservoir microbial communities from Ohio and West Virginia, USA.</title>
        <authorList>
            <person name="Wrighton K."/>
        </authorList>
    </citation>
    <scope>NUCLEOTIDE SEQUENCE [LARGE SCALE GENOMIC DNA]</scope>
    <source>
        <strain evidence="6 10">UTICA-S4D12</strain>
    </source>
</reference>
<dbReference type="GO" id="GO:0009279">
    <property type="term" value="C:cell outer membrane"/>
    <property type="evidence" value="ECO:0007669"/>
    <property type="project" value="TreeGrafter"/>
</dbReference>
<dbReference type="Proteomes" id="UP000199519">
    <property type="component" value="Unassembled WGS sequence"/>
</dbReference>
<dbReference type="Proteomes" id="UP000295758">
    <property type="component" value="Unassembled WGS sequence"/>
</dbReference>
<evidence type="ECO:0000313" key="10">
    <source>
        <dbReference type="Proteomes" id="UP000295758"/>
    </source>
</evidence>
<feature type="chain" id="PRO_5011393217" evidence="1">
    <location>
        <begin position="31"/>
        <end position="563"/>
    </location>
</feature>
<protein>
    <submittedName>
        <fullName evidence="3">LPS-assembly protein</fullName>
    </submittedName>
</protein>
<dbReference type="Proteomes" id="UP000324896">
    <property type="component" value="Unassembled WGS sequence"/>
</dbReference>
<evidence type="ECO:0000313" key="5">
    <source>
        <dbReference type="EMBL" id="SES78934.1"/>
    </source>
</evidence>
<evidence type="ECO:0000313" key="8">
    <source>
        <dbReference type="Proteomes" id="UP000199519"/>
    </source>
</evidence>
<dbReference type="InterPro" id="IPR050218">
    <property type="entry name" value="LptD"/>
</dbReference>
<dbReference type="Proteomes" id="UP000198612">
    <property type="component" value="Unassembled WGS sequence"/>
</dbReference>
<dbReference type="EMBL" id="FOHG01000006">
    <property type="protein sequence ID" value="SES78934.1"/>
    <property type="molecule type" value="Genomic_DNA"/>
</dbReference>
<reference evidence="2 9" key="2">
    <citation type="submission" date="2018-04" db="EMBL/GenBank/DDBJ databases">
        <title>Subsurface microbial communities from deep shales in Ohio and West Virginia, USA.</title>
        <authorList>
            <person name="Wrighton K."/>
        </authorList>
    </citation>
    <scope>NUCLEOTIDE SEQUENCE [LARGE SCALE GENOMIC DNA]</scope>
    <source>
        <strain evidence="2 9">MSL28</strain>
    </source>
</reference>
<evidence type="ECO:0000313" key="2">
    <source>
        <dbReference type="EMBL" id="PXV70026.1"/>
    </source>
</evidence>
<evidence type="ECO:0000256" key="1">
    <source>
        <dbReference type="SAM" id="SignalP"/>
    </source>
</evidence>
<keyword evidence="1" id="KW-0732">Signal</keyword>
<evidence type="ECO:0000313" key="3">
    <source>
        <dbReference type="EMBL" id="SDD08359.1"/>
    </source>
</evidence>
<dbReference type="EMBL" id="QICM01000001">
    <property type="protein sequence ID" value="PXV70026.1"/>
    <property type="molecule type" value="Genomic_DNA"/>
</dbReference>
<dbReference type="EMBL" id="FMYT01000025">
    <property type="protein sequence ID" value="SDD08359.1"/>
    <property type="molecule type" value="Genomic_DNA"/>
</dbReference>
<dbReference type="Gene3D" id="2.60.450.10">
    <property type="entry name" value="Lipopolysaccharide (LPS) transport protein A like domain"/>
    <property type="match status" value="1"/>
</dbReference>
<dbReference type="Proteomes" id="UP000247389">
    <property type="component" value="Unassembled WGS sequence"/>
</dbReference>
<dbReference type="AlphaFoldDB" id="A0A1G6RUU0"/>
<proteinExistence type="predicted"/>
<evidence type="ECO:0000313" key="11">
    <source>
        <dbReference type="Proteomes" id="UP000324896"/>
    </source>
</evidence>